<dbReference type="InterPro" id="IPR000887">
    <property type="entry name" value="Aldlse_KDPG_KHG"/>
</dbReference>
<keyword evidence="4" id="KW-0456">Lyase</keyword>
<dbReference type="NCBIfam" id="TIGR01182">
    <property type="entry name" value="eda"/>
    <property type="match status" value="1"/>
</dbReference>
<comment type="caution">
    <text evidence="6">The sequence shown here is derived from an EMBL/GenBank/DDBJ whole genome shotgun (WGS) entry which is preliminary data.</text>
</comment>
<dbReference type="GO" id="GO:0016829">
    <property type="term" value="F:lyase activity"/>
    <property type="evidence" value="ECO:0007669"/>
    <property type="project" value="UniProtKB-KW"/>
</dbReference>
<dbReference type="PANTHER" id="PTHR30246:SF1">
    <property type="entry name" value="2-DEHYDRO-3-DEOXY-6-PHOSPHOGALACTONATE ALDOLASE-RELATED"/>
    <property type="match status" value="1"/>
</dbReference>
<reference evidence="6" key="1">
    <citation type="submission" date="2021-01" db="EMBL/GenBank/DDBJ databases">
        <title>YIM 132084 draft genome.</title>
        <authorList>
            <person name="An D."/>
        </authorList>
    </citation>
    <scope>NUCLEOTIDE SEQUENCE</scope>
    <source>
        <strain evidence="6">YIM 132084</strain>
    </source>
</reference>
<dbReference type="Proteomes" id="UP000663792">
    <property type="component" value="Unassembled WGS sequence"/>
</dbReference>
<evidence type="ECO:0000313" key="6">
    <source>
        <dbReference type="EMBL" id="MBM9468572.1"/>
    </source>
</evidence>
<dbReference type="Gene3D" id="3.20.20.70">
    <property type="entry name" value="Aldolase class I"/>
    <property type="match status" value="1"/>
</dbReference>
<comment type="subunit">
    <text evidence="3">Homotrimer.</text>
</comment>
<name>A0A938YDA7_9ACTN</name>
<accession>A0A938YDA7</accession>
<dbReference type="PROSITE" id="PS00160">
    <property type="entry name" value="ALDOLASE_KDPG_KHG_2"/>
    <property type="match status" value="1"/>
</dbReference>
<evidence type="ECO:0000256" key="2">
    <source>
        <dbReference type="ARBA" id="ARBA00006906"/>
    </source>
</evidence>
<proteinExistence type="inferred from homology"/>
<gene>
    <name evidence="6" type="ORF">JL106_14905</name>
</gene>
<comment type="pathway">
    <text evidence="1">Carbohydrate acid metabolism.</text>
</comment>
<evidence type="ECO:0000256" key="1">
    <source>
        <dbReference type="ARBA" id="ARBA00004761"/>
    </source>
</evidence>
<organism evidence="6 7">
    <name type="scientific">Nakamurella leprariae</name>
    <dbReference type="NCBI Taxonomy" id="2803911"/>
    <lineage>
        <taxon>Bacteria</taxon>
        <taxon>Bacillati</taxon>
        <taxon>Actinomycetota</taxon>
        <taxon>Actinomycetes</taxon>
        <taxon>Nakamurellales</taxon>
        <taxon>Nakamurellaceae</taxon>
        <taxon>Nakamurella</taxon>
    </lineage>
</organism>
<protein>
    <submittedName>
        <fullName evidence="6">Bifunctional 4-hydroxy-2-oxoglutarate aldolase/2-dehydro-3-deoxy-phosphogluconate aldolase</fullName>
    </submittedName>
</protein>
<evidence type="ECO:0000256" key="3">
    <source>
        <dbReference type="ARBA" id="ARBA00011233"/>
    </source>
</evidence>
<dbReference type="PANTHER" id="PTHR30246">
    <property type="entry name" value="2-KETO-3-DEOXY-6-PHOSPHOGLUCONATE ALDOLASE"/>
    <property type="match status" value="1"/>
</dbReference>
<comment type="similarity">
    <text evidence="2">Belongs to the KHG/KDPG aldolase family.</text>
</comment>
<dbReference type="EMBL" id="JAERWK010000019">
    <property type="protein sequence ID" value="MBM9468572.1"/>
    <property type="molecule type" value="Genomic_DNA"/>
</dbReference>
<dbReference type="RefSeq" id="WP_205261524.1">
    <property type="nucleotide sequence ID" value="NZ_JAERWK010000019.1"/>
</dbReference>
<dbReference type="InterPro" id="IPR013785">
    <property type="entry name" value="Aldolase_TIM"/>
</dbReference>
<dbReference type="CDD" id="cd00452">
    <property type="entry name" value="KDPG_aldolase"/>
    <property type="match status" value="1"/>
</dbReference>
<evidence type="ECO:0000313" key="7">
    <source>
        <dbReference type="Proteomes" id="UP000663792"/>
    </source>
</evidence>
<dbReference type="AlphaFoldDB" id="A0A938YDA7"/>
<dbReference type="SUPFAM" id="SSF51569">
    <property type="entry name" value="Aldolase"/>
    <property type="match status" value="1"/>
</dbReference>
<sequence>MSNAGLPGHVAGTGVVAILRSSDARHVERVAHTLVEDGITGIELTLTVPGALDLVPRLRAAFGPAADIGVGTVTSVRELEAAVHAGAQFVVSPTWQPEAAVAATELHVPFCPGVFSPTEALEAWQAGVAAVKLFPASTVGPGYLRQLLGPIPDLAVIPTGGVEIDDVEQWLRAGAVGVGLGGPLLGAALATGDVSELHHRAERLLAAVARGRQA</sequence>
<evidence type="ECO:0000256" key="5">
    <source>
        <dbReference type="ARBA" id="ARBA00023277"/>
    </source>
</evidence>
<dbReference type="Pfam" id="PF01081">
    <property type="entry name" value="Aldolase"/>
    <property type="match status" value="1"/>
</dbReference>
<keyword evidence="7" id="KW-1185">Reference proteome</keyword>
<dbReference type="InterPro" id="IPR031338">
    <property type="entry name" value="KDPG/KHG_AS_2"/>
</dbReference>
<evidence type="ECO:0000256" key="4">
    <source>
        <dbReference type="ARBA" id="ARBA00023239"/>
    </source>
</evidence>
<keyword evidence="5" id="KW-0119">Carbohydrate metabolism</keyword>